<accession>A0A674AC57</accession>
<dbReference type="GO" id="GO:0002189">
    <property type="term" value="C:ribose phosphate diphosphokinase complex"/>
    <property type="evidence" value="ECO:0007669"/>
    <property type="project" value="TreeGrafter"/>
</dbReference>
<protein>
    <recommendedName>
        <fullName evidence="3">Ribose-phosphate pyrophosphokinase N-terminal domain-containing protein</fullName>
    </recommendedName>
</protein>
<sequence length="229" mass="25732">MFCGLATNPEGGAKTHVDKLTDRLVLFSANSSPSCMELANRIAGQGCCPDRNTRFPSQIDMDVNRCLMEFCVMAYGCVTACARSVCGVLPFLPYSKQWKMRKRGSVVWKLIASLMCRADNRSSTLCSVGDNGFLHCVRLEITGHLHCVRLEITGHLHCVRLEITGHLHCVRLEITGHLHCVRLEITGHLHCVRLEITGHLHCVRLEITGHLHCVRLEITWSIYTVLGWR</sequence>
<evidence type="ECO:0000313" key="5">
    <source>
        <dbReference type="Proteomes" id="UP000472277"/>
    </source>
</evidence>
<keyword evidence="5" id="KW-1185">Reference proteome</keyword>
<dbReference type="GO" id="GO:0006015">
    <property type="term" value="P:5-phosphoribose 1-diphosphate biosynthetic process"/>
    <property type="evidence" value="ECO:0007669"/>
    <property type="project" value="TreeGrafter"/>
</dbReference>
<dbReference type="AlphaFoldDB" id="A0A674AC57"/>
<dbReference type="GO" id="GO:0006164">
    <property type="term" value="P:purine nucleotide biosynthetic process"/>
    <property type="evidence" value="ECO:0007669"/>
    <property type="project" value="TreeGrafter"/>
</dbReference>
<comment type="similarity">
    <text evidence="1">Belongs to the ribose-phosphate pyrophosphokinase family.</text>
</comment>
<dbReference type="Gene3D" id="3.40.50.2020">
    <property type="match status" value="1"/>
</dbReference>
<dbReference type="Proteomes" id="UP000472277">
    <property type="component" value="Unassembled WGS sequence"/>
</dbReference>
<dbReference type="GeneTree" id="ENSGT01150000289015"/>
<feature type="domain" description="Ribose-phosphate pyrophosphokinase N-terminal" evidence="3">
    <location>
        <begin position="60"/>
        <end position="117"/>
    </location>
</feature>
<dbReference type="GO" id="GO:0005737">
    <property type="term" value="C:cytoplasm"/>
    <property type="evidence" value="ECO:0007669"/>
    <property type="project" value="TreeGrafter"/>
</dbReference>
<reference evidence="4" key="2">
    <citation type="submission" date="2025-09" db="UniProtKB">
        <authorList>
            <consortium name="Ensembl"/>
        </authorList>
    </citation>
    <scope>IDENTIFICATION</scope>
</reference>
<evidence type="ECO:0000256" key="2">
    <source>
        <dbReference type="ARBA" id="ARBA00022727"/>
    </source>
</evidence>
<evidence type="ECO:0000259" key="3">
    <source>
        <dbReference type="Pfam" id="PF13793"/>
    </source>
</evidence>
<evidence type="ECO:0000313" key="4">
    <source>
        <dbReference type="Ensembl" id="ENSSTUP00000056517.1"/>
    </source>
</evidence>
<dbReference type="FunFam" id="3.40.50.2020:FF:000014">
    <property type="entry name" value="Ribose-phosphate pyrophosphokinase 1"/>
    <property type="match status" value="1"/>
</dbReference>
<dbReference type="GO" id="GO:0005524">
    <property type="term" value="F:ATP binding"/>
    <property type="evidence" value="ECO:0007669"/>
    <property type="project" value="TreeGrafter"/>
</dbReference>
<dbReference type="InterPro" id="IPR029057">
    <property type="entry name" value="PRTase-like"/>
</dbReference>
<evidence type="ECO:0000256" key="1">
    <source>
        <dbReference type="ARBA" id="ARBA00006478"/>
    </source>
</evidence>
<reference evidence="4" key="1">
    <citation type="submission" date="2025-08" db="UniProtKB">
        <authorList>
            <consortium name="Ensembl"/>
        </authorList>
    </citation>
    <scope>IDENTIFICATION</scope>
</reference>
<dbReference type="GO" id="GO:0004749">
    <property type="term" value="F:ribose phosphate diphosphokinase activity"/>
    <property type="evidence" value="ECO:0007669"/>
    <property type="project" value="TreeGrafter"/>
</dbReference>
<dbReference type="GO" id="GO:0000287">
    <property type="term" value="F:magnesium ion binding"/>
    <property type="evidence" value="ECO:0007669"/>
    <property type="project" value="InterPro"/>
</dbReference>
<dbReference type="InterPro" id="IPR029099">
    <property type="entry name" value="Pribosyltran_N"/>
</dbReference>
<proteinExistence type="inferred from homology"/>
<dbReference type="Pfam" id="PF13793">
    <property type="entry name" value="Pribosyltran_N"/>
    <property type="match status" value="1"/>
</dbReference>
<keyword evidence="2" id="KW-0545">Nucleotide biosynthesis</keyword>
<dbReference type="Ensembl" id="ENSSTUT00000059142.1">
    <property type="protein sequence ID" value="ENSSTUP00000056517.1"/>
    <property type="gene ID" value="ENSSTUG00000024008.1"/>
</dbReference>
<dbReference type="SUPFAM" id="SSF53271">
    <property type="entry name" value="PRTase-like"/>
    <property type="match status" value="1"/>
</dbReference>
<organism evidence="4 5">
    <name type="scientific">Salmo trutta</name>
    <name type="common">Brown trout</name>
    <dbReference type="NCBI Taxonomy" id="8032"/>
    <lineage>
        <taxon>Eukaryota</taxon>
        <taxon>Metazoa</taxon>
        <taxon>Chordata</taxon>
        <taxon>Craniata</taxon>
        <taxon>Vertebrata</taxon>
        <taxon>Euteleostomi</taxon>
        <taxon>Actinopterygii</taxon>
        <taxon>Neopterygii</taxon>
        <taxon>Teleostei</taxon>
        <taxon>Protacanthopterygii</taxon>
        <taxon>Salmoniformes</taxon>
        <taxon>Salmonidae</taxon>
        <taxon>Salmoninae</taxon>
        <taxon>Salmo</taxon>
    </lineage>
</organism>
<dbReference type="SMART" id="SM01400">
    <property type="entry name" value="Pribosyltran_N"/>
    <property type="match status" value="1"/>
</dbReference>
<dbReference type="PANTHER" id="PTHR10210:SF53">
    <property type="entry name" value="GH23275P"/>
    <property type="match status" value="1"/>
</dbReference>
<dbReference type="PANTHER" id="PTHR10210">
    <property type="entry name" value="RIBOSE-PHOSPHATE DIPHOSPHOKINASE FAMILY MEMBER"/>
    <property type="match status" value="1"/>
</dbReference>
<name>A0A674AC57_SALTR</name>
<dbReference type="InterPro" id="IPR005946">
    <property type="entry name" value="Rib-P_diPkinase"/>
</dbReference>
<dbReference type="InParanoid" id="A0A674AC57"/>